<sequence length="308" mass="35367">MLIKRLILTLTFVYISELSFSQKCGIVSDNHTKAGIAYATISHINKSSGSISDAKGQFCIQTQLSNSNTDSIIVSALGYEQRLLSLNDFLKSDTVFLREKNVLLEEVRVKSRKNKTIDYGTFHKRWILYQASYNPNSSTLTAVRVENYDNIEGIITNLHYRLSPKKSEFIKKYRLRCRLFKNGEDNKPSEDILNDNIIVEATPEDKFINVDITSHNVSLHDKYVWIGIQTIGYIDKNDEYFAISDYQFGKSFYKKNDAKKVEKIMLISPSYMMSKDGVAKSKHLWSKSWSEIPPSKYNVPLFGITISY</sequence>
<protein>
    <submittedName>
        <fullName evidence="1">Carboxypeptidase-like regulatory domain-containing protein</fullName>
    </submittedName>
</protein>
<organism evidence="1 2">
    <name type="scientific">Arcicella rigui</name>
    <dbReference type="NCBI Taxonomy" id="797020"/>
    <lineage>
        <taxon>Bacteria</taxon>
        <taxon>Pseudomonadati</taxon>
        <taxon>Bacteroidota</taxon>
        <taxon>Cytophagia</taxon>
        <taxon>Cytophagales</taxon>
        <taxon>Flectobacillaceae</taxon>
        <taxon>Arcicella</taxon>
    </lineage>
</organism>
<keyword evidence="2" id="KW-1185">Reference proteome</keyword>
<proteinExistence type="predicted"/>
<reference evidence="1 2" key="1">
    <citation type="submission" date="2023-12" db="EMBL/GenBank/DDBJ databases">
        <title>Novel species of the genus Arcicella isolated from rivers.</title>
        <authorList>
            <person name="Lu H."/>
        </authorList>
    </citation>
    <scope>NUCLEOTIDE SEQUENCE [LARGE SCALE GENOMIC DNA]</scope>
    <source>
        <strain evidence="1 2">KCTC 23307</strain>
    </source>
</reference>
<dbReference type="SUPFAM" id="SSF49464">
    <property type="entry name" value="Carboxypeptidase regulatory domain-like"/>
    <property type="match status" value="1"/>
</dbReference>
<dbReference type="Proteomes" id="UP001302949">
    <property type="component" value="Unassembled WGS sequence"/>
</dbReference>
<comment type="caution">
    <text evidence="1">The sequence shown here is derived from an EMBL/GenBank/DDBJ whole genome shotgun (WGS) entry which is preliminary data.</text>
</comment>
<name>A0ABU5Q9H8_9BACT</name>
<gene>
    <name evidence="1" type="ORF">VB248_09590</name>
</gene>
<dbReference type="RefSeq" id="WP_323296550.1">
    <property type="nucleotide sequence ID" value="NZ_JAYFUM010000009.1"/>
</dbReference>
<dbReference type="EMBL" id="JAYFUM010000009">
    <property type="protein sequence ID" value="MEA5139388.1"/>
    <property type="molecule type" value="Genomic_DNA"/>
</dbReference>
<evidence type="ECO:0000313" key="2">
    <source>
        <dbReference type="Proteomes" id="UP001302949"/>
    </source>
</evidence>
<dbReference type="Pfam" id="PF13715">
    <property type="entry name" value="CarbopepD_reg_2"/>
    <property type="match status" value="1"/>
</dbReference>
<evidence type="ECO:0000313" key="1">
    <source>
        <dbReference type="EMBL" id="MEA5139388.1"/>
    </source>
</evidence>
<dbReference type="InterPro" id="IPR008969">
    <property type="entry name" value="CarboxyPept-like_regulatory"/>
</dbReference>
<accession>A0ABU5Q9H8</accession>